<dbReference type="EMBL" id="VTPC01063391">
    <property type="protein sequence ID" value="KAF2889716.1"/>
    <property type="molecule type" value="Genomic_DNA"/>
</dbReference>
<dbReference type="AlphaFoldDB" id="A0A8K0CQA8"/>
<comment type="caution">
    <text evidence="1">The sequence shown here is derived from an EMBL/GenBank/DDBJ whole genome shotgun (WGS) entry which is preliminary data.</text>
</comment>
<proteinExistence type="predicted"/>
<dbReference type="OrthoDB" id="6732375at2759"/>
<gene>
    <name evidence="1" type="ORF">ILUMI_16456</name>
</gene>
<sequence>MEDKFVNLKGLPQKLNLVDRKKSAKGEKITLRNVRWIRVVEFGKTKYRYSLDEKEEWKEVDIMKHKTTRNNKHNETILINLTKSRPITTKKFDSI</sequence>
<organism evidence="1 2">
    <name type="scientific">Ignelater luminosus</name>
    <name type="common">Cucubano</name>
    <name type="synonym">Pyrophorus luminosus</name>
    <dbReference type="NCBI Taxonomy" id="2038154"/>
    <lineage>
        <taxon>Eukaryota</taxon>
        <taxon>Metazoa</taxon>
        <taxon>Ecdysozoa</taxon>
        <taxon>Arthropoda</taxon>
        <taxon>Hexapoda</taxon>
        <taxon>Insecta</taxon>
        <taxon>Pterygota</taxon>
        <taxon>Neoptera</taxon>
        <taxon>Endopterygota</taxon>
        <taxon>Coleoptera</taxon>
        <taxon>Polyphaga</taxon>
        <taxon>Elateriformia</taxon>
        <taxon>Elateroidea</taxon>
        <taxon>Elateridae</taxon>
        <taxon>Agrypninae</taxon>
        <taxon>Pyrophorini</taxon>
        <taxon>Ignelater</taxon>
    </lineage>
</organism>
<keyword evidence="2" id="KW-1185">Reference proteome</keyword>
<evidence type="ECO:0000313" key="1">
    <source>
        <dbReference type="EMBL" id="KAF2889716.1"/>
    </source>
</evidence>
<dbReference type="Proteomes" id="UP000801492">
    <property type="component" value="Unassembled WGS sequence"/>
</dbReference>
<reference evidence="1" key="1">
    <citation type="submission" date="2019-08" db="EMBL/GenBank/DDBJ databases">
        <title>The genome of the North American firefly Photinus pyralis.</title>
        <authorList>
            <consortium name="Photinus pyralis genome working group"/>
            <person name="Fallon T.R."/>
            <person name="Sander Lower S.E."/>
            <person name="Weng J.-K."/>
        </authorList>
    </citation>
    <scope>NUCLEOTIDE SEQUENCE</scope>
    <source>
        <strain evidence="1">TRF0915ILg1</strain>
        <tissue evidence="1">Whole body</tissue>
    </source>
</reference>
<name>A0A8K0CQA8_IGNLU</name>
<accession>A0A8K0CQA8</accession>
<evidence type="ECO:0000313" key="2">
    <source>
        <dbReference type="Proteomes" id="UP000801492"/>
    </source>
</evidence>
<protein>
    <submittedName>
        <fullName evidence="1">Uncharacterized protein</fullName>
    </submittedName>
</protein>